<dbReference type="SMART" id="SM01336">
    <property type="entry name" value="zf-PARP"/>
    <property type="match status" value="2"/>
</dbReference>
<evidence type="ECO:0000256" key="2">
    <source>
        <dbReference type="ARBA" id="ARBA00022723"/>
    </source>
</evidence>
<dbReference type="PROSITE" id="PS50064">
    <property type="entry name" value="ZF_PARP_2"/>
    <property type="match status" value="2"/>
</dbReference>
<keyword evidence="4" id="KW-0862">Zinc</keyword>
<feature type="compositionally biased region" description="Low complexity" evidence="6">
    <location>
        <begin position="333"/>
        <end position="342"/>
    </location>
</feature>
<evidence type="ECO:0000256" key="1">
    <source>
        <dbReference type="ARBA" id="ARBA00004123"/>
    </source>
</evidence>
<evidence type="ECO:0000313" key="9">
    <source>
        <dbReference type="Proteomes" id="UP000230002"/>
    </source>
</evidence>
<feature type="region of interest" description="Disordered" evidence="6">
    <location>
        <begin position="1"/>
        <end position="34"/>
    </location>
</feature>
<feature type="compositionally biased region" description="Basic and acidic residues" evidence="6">
    <location>
        <begin position="91"/>
        <end position="116"/>
    </location>
</feature>
<feature type="region of interest" description="Disordered" evidence="6">
    <location>
        <begin position="208"/>
        <end position="393"/>
    </location>
</feature>
<feature type="compositionally biased region" description="Low complexity" evidence="6">
    <location>
        <begin position="349"/>
        <end position="373"/>
    </location>
</feature>
<keyword evidence="5" id="KW-0539">Nucleus</keyword>
<keyword evidence="9" id="KW-1185">Reference proteome</keyword>
<evidence type="ECO:0000256" key="5">
    <source>
        <dbReference type="ARBA" id="ARBA00023242"/>
    </source>
</evidence>
<evidence type="ECO:0000256" key="4">
    <source>
        <dbReference type="ARBA" id="ARBA00022833"/>
    </source>
</evidence>
<protein>
    <submittedName>
        <fullName evidence="8">Transcription factor</fullName>
    </submittedName>
</protein>
<sequence>MSDTEGGKKSGYRLEYASSSRSKCSGPKPCKGTPIGKGELRFGSLVDFRGNTSFSWRHWGCVTSKIISNMKDSFNEADELDGFDELKDEDQERIKKAWEDGHVAAEDVPETAKKADGDEEDEEEEKPKKKGGKKKAEEEDDGKGVFKFEYAASGRSKCKACGESIGKDYFRLGNEVDFRGNKSYAWRHWGCAEAKLVEKLKASYGEASEVDGFGDLQEGEKEKVQRAWDEGQIPDDDKGPGEPVETGKKKAAPRKKKAEDGEEKPKRSRAKAKKADDDDEMDSRPKKVAKKKKDEDESGEDFGDELAAVDEEEIDEEDEEPEEPTRKRKRAPASKGASSSKPPSKRVKPASTSKSVKPASSAKPASKAKPTTSRGKKKTEEVIEEEEEEDEYD</sequence>
<feature type="region of interest" description="Disordered" evidence="6">
    <location>
        <begin position="91"/>
        <end position="140"/>
    </location>
</feature>
<feature type="compositionally biased region" description="Basic and acidic residues" evidence="6">
    <location>
        <begin position="218"/>
        <end position="248"/>
    </location>
</feature>
<dbReference type="SUPFAM" id="SSF57716">
    <property type="entry name" value="Glucocorticoid receptor-like (DNA-binding domain)"/>
    <property type="match status" value="2"/>
</dbReference>
<dbReference type="OrthoDB" id="429950at2759"/>
<organism evidence="8 9">
    <name type="scientific">Ganoderma sinense ZZ0214-1</name>
    <dbReference type="NCBI Taxonomy" id="1077348"/>
    <lineage>
        <taxon>Eukaryota</taxon>
        <taxon>Fungi</taxon>
        <taxon>Dikarya</taxon>
        <taxon>Basidiomycota</taxon>
        <taxon>Agaricomycotina</taxon>
        <taxon>Agaricomycetes</taxon>
        <taxon>Polyporales</taxon>
        <taxon>Polyporaceae</taxon>
        <taxon>Ganoderma</taxon>
    </lineage>
</organism>
<keyword evidence="3" id="KW-0863">Zinc-finger</keyword>
<keyword evidence="2" id="KW-0479">Metal-binding</keyword>
<reference evidence="8 9" key="1">
    <citation type="journal article" date="2015" name="Sci. Rep.">
        <title>Chromosome-level genome map provides insights into diverse defense mechanisms in the medicinal fungus Ganoderma sinense.</title>
        <authorList>
            <person name="Zhu Y."/>
            <person name="Xu J."/>
            <person name="Sun C."/>
            <person name="Zhou S."/>
            <person name="Xu H."/>
            <person name="Nelson D.R."/>
            <person name="Qian J."/>
            <person name="Song J."/>
            <person name="Luo H."/>
            <person name="Xiang L."/>
            <person name="Li Y."/>
            <person name="Xu Z."/>
            <person name="Ji A."/>
            <person name="Wang L."/>
            <person name="Lu S."/>
            <person name="Hayward A."/>
            <person name="Sun W."/>
            <person name="Li X."/>
            <person name="Schwartz D.C."/>
            <person name="Wang Y."/>
            <person name="Chen S."/>
        </authorList>
    </citation>
    <scope>NUCLEOTIDE SEQUENCE [LARGE SCALE GENOMIC DNA]</scope>
    <source>
        <strain evidence="8 9">ZZ0214-1</strain>
    </source>
</reference>
<dbReference type="STRING" id="1077348.A0A2G8S1V2"/>
<dbReference type="GO" id="GO:0005634">
    <property type="term" value="C:nucleus"/>
    <property type="evidence" value="ECO:0007669"/>
    <property type="project" value="UniProtKB-SubCell"/>
</dbReference>
<feature type="compositionally biased region" description="Acidic residues" evidence="6">
    <location>
        <begin position="382"/>
        <end position="393"/>
    </location>
</feature>
<feature type="compositionally biased region" description="Acidic residues" evidence="6">
    <location>
        <begin position="296"/>
        <end position="322"/>
    </location>
</feature>
<dbReference type="GO" id="GO:0008270">
    <property type="term" value="F:zinc ion binding"/>
    <property type="evidence" value="ECO:0007669"/>
    <property type="project" value="UniProtKB-KW"/>
</dbReference>
<dbReference type="Gene3D" id="3.30.1740.10">
    <property type="entry name" value="Zinc finger, PARP-type"/>
    <property type="match status" value="2"/>
</dbReference>
<feature type="domain" description="PARP-type" evidence="7">
    <location>
        <begin position="12"/>
        <end position="102"/>
    </location>
</feature>
<evidence type="ECO:0000313" key="8">
    <source>
        <dbReference type="EMBL" id="PIL27746.1"/>
    </source>
</evidence>
<dbReference type="InterPro" id="IPR036957">
    <property type="entry name" value="Znf_PARP_sf"/>
</dbReference>
<feature type="domain" description="PARP-type" evidence="7">
    <location>
        <begin position="146"/>
        <end position="232"/>
    </location>
</feature>
<dbReference type="EMBL" id="AYKW01000034">
    <property type="protein sequence ID" value="PIL27746.1"/>
    <property type="molecule type" value="Genomic_DNA"/>
</dbReference>
<name>A0A2G8S1V2_9APHY</name>
<dbReference type="Pfam" id="PF00645">
    <property type="entry name" value="zf-PARP"/>
    <property type="match status" value="2"/>
</dbReference>
<gene>
    <name evidence="8" type="ORF">GSI_10899</name>
</gene>
<evidence type="ECO:0000259" key="7">
    <source>
        <dbReference type="PROSITE" id="PS50064"/>
    </source>
</evidence>
<evidence type="ECO:0000256" key="3">
    <source>
        <dbReference type="ARBA" id="ARBA00022771"/>
    </source>
</evidence>
<evidence type="ECO:0000256" key="6">
    <source>
        <dbReference type="SAM" id="MobiDB-lite"/>
    </source>
</evidence>
<dbReference type="GO" id="GO:0003677">
    <property type="term" value="F:DNA binding"/>
    <property type="evidence" value="ECO:0007669"/>
    <property type="project" value="InterPro"/>
</dbReference>
<accession>A0A2G8S1V2</accession>
<comment type="subcellular location">
    <subcellularLocation>
        <location evidence="1">Nucleus</location>
    </subcellularLocation>
</comment>
<comment type="caution">
    <text evidence="8">The sequence shown here is derived from an EMBL/GenBank/DDBJ whole genome shotgun (WGS) entry which is preliminary data.</text>
</comment>
<dbReference type="InterPro" id="IPR001510">
    <property type="entry name" value="Znf_PARP"/>
</dbReference>
<proteinExistence type="predicted"/>
<dbReference type="AlphaFoldDB" id="A0A2G8S1V2"/>
<dbReference type="Proteomes" id="UP000230002">
    <property type="component" value="Unassembled WGS sequence"/>
</dbReference>